<evidence type="ECO:0000256" key="1">
    <source>
        <dbReference type="SAM" id="MobiDB-lite"/>
    </source>
</evidence>
<name>A0ABT8VZP7_9GAMM</name>
<accession>A0ABT8VZP7</accession>
<reference evidence="3" key="1">
    <citation type="submission" date="2023-07" db="EMBL/GenBank/DDBJ databases">
        <title>Marinobacter sp. chi1 genome sequencing and assembly.</title>
        <authorList>
            <person name="Park S."/>
        </authorList>
    </citation>
    <scope>NUCLEOTIDE SEQUENCE</scope>
    <source>
        <strain evidence="3">Chi1</strain>
    </source>
</reference>
<keyword evidence="2" id="KW-0732">Signal</keyword>
<protein>
    <submittedName>
        <fullName evidence="3">Uncharacterized protein</fullName>
    </submittedName>
</protein>
<dbReference type="EMBL" id="JAUMIS010000001">
    <property type="protein sequence ID" value="MDO3721457.1"/>
    <property type="molecule type" value="Genomic_DNA"/>
</dbReference>
<feature type="compositionally biased region" description="Basic and acidic residues" evidence="1">
    <location>
        <begin position="271"/>
        <end position="282"/>
    </location>
</feature>
<comment type="caution">
    <text evidence="3">The sequence shown here is derived from an EMBL/GenBank/DDBJ whole genome shotgun (WGS) entry which is preliminary data.</text>
</comment>
<dbReference type="Proteomes" id="UP001168640">
    <property type="component" value="Unassembled WGS sequence"/>
</dbReference>
<dbReference type="RefSeq" id="WP_302909355.1">
    <property type="nucleotide sequence ID" value="NZ_JAUMIS010000001.1"/>
</dbReference>
<feature type="signal peptide" evidence="2">
    <location>
        <begin position="1"/>
        <end position="18"/>
    </location>
</feature>
<sequence>MRHSCIFVAVAAGTLSLAGCGLESSGSSSFNPAINVSLGFSSFTLTEAMDTTLFNDLYQAVEADPADPDFSDAQRVAENLREELSVFLNLGLSEDKSTITTVRNPLDLMRRVIGEDEVTSFTEARQYISEKIDAQEVGIYDTTTNGVSVQFTDQGAAEAGAELTDYFWVYPTVKWVHTPDTTGNVIRTLVWVAAGTFPENSTRPSAALGTEFLGRDFATAGYNDEARIVTEGTVVIEGEREMSFSRTYTGLQADTVIIDGTRIGTSEVPEDPDKPSGTKEGAKFSFAGQPEDISCLKFEMDYSVPEVRIYTSSGEAPRLANPESPDETITNPDYCTNLESPTFKYSSAPTGLRS</sequence>
<feature type="region of interest" description="Disordered" evidence="1">
    <location>
        <begin position="311"/>
        <end position="354"/>
    </location>
</feature>
<feature type="compositionally biased region" description="Polar residues" evidence="1">
    <location>
        <begin position="327"/>
        <end position="354"/>
    </location>
</feature>
<evidence type="ECO:0000256" key="2">
    <source>
        <dbReference type="SAM" id="SignalP"/>
    </source>
</evidence>
<organism evidence="3 4">
    <name type="scientific">Marinobacter suaedae</name>
    <dbReference type="NCBI Taxonomy" id="3057675"/>
    <lineage>
        <taxon>Bacteria</taxon>
        <taxon>Pseudomonadati</taxon>
        <taxon>Pseudomonadota</taxon>
        <taxon>Gammaproteobacteria</taxon>
        <taxon>Pseudomonadales</taxon>
        <taxon>Marinobacteraceae</taxon>
        <taxon>Marinobacter</taxon>
    </lineage>
</organism>
<evidence type="ECO:0000313" key="4">
    <source>
        <dbReference type="Proteomes" id="UP001168640"/>
    </source>
</evidence>
<keyword evidence="4" id="KW-1185">Reference proteome</keyword>
<feature type="chain" id="PRO_5047021104" evidence="2">
    <location>
        <begin position="19"/>
        <end position="354"/>
    </location>
</feature>
<proteinExistence type="predicted"/>
<dbReference type="PROSITE" id="PS51257">
    <property type="entry name" value="PROKAR_LIPOPROTEIN"/>
    <property type="match status" value="1"/>
</dbReference>
<evidence type="ECO:0000313" key="3">
    <source>
        <dbReference type="EMBL" id="MDO3721457.1"/>
    </source>
</evidence>
<feature type="region of interest" description="Disordered" evidence="1">
    <location>
        <begin position="264"/>
        <end position="284"/>
    </location>
</feature>
<gene>
    <name evidence="3" type="ORF">QVZ43_06950</name>
</gene>